<dbReference type="RefSeq" id="XP_018250449.1">
    <property type="nucleotide sequence ID" value="XM_018400945.1"/>
</dbReference>
<reference evidence="1" key="1">
    <citation type="submission" date="2007-04" db="EMBL/GenBank/DDBJ databases">
        <authorList>
            <consortium name="The Broad Institute Genome Sequencing Platform"/>
            <person name="Birren B."/>
            <person name="Lander E."/>
            <person name="Galagan J."/>
            <person name="Nusbaum C."/>
            <person name="Devon K."/>
            <person name="Ma L.-J."/>
            <person name="Jaffe D."/>
            <person name="Butler J."/>
            <person name="Alvarez P."/>
            <person name="Gnerre S."/>
            <person name="Grabherr M."/>
            <person name="Kleber M."/>
            <person name="Mauceli E."/>
            <person name="Brockman W."/>
            <person name="MacCallum I.A."/>
            <person name="Young S."/>
            <person name="LaButti K."/>
            <person name="DeCaprio D."/>
            <person name="Crawford M."/>
            <person name="Koehrsen M."/>
            <person name="Engels R."/>
            <person name="Montgomery P."/>
            <person name="Pearson M."/>
            <person name="Howarth C."/>
            <person name="Larson L."/>
            <person name="White J."/>
            <person name="O'Leary S."/>
            <person name="Kodira C."/>
            <person name="Zeng Q."/>
            <person name="Yandava C."/>
            <person name="Alvarado L."/>
            <person name="Kistler C."/>
            <person name="Shim W.-B."/>
            <person name="Kang S."/>
            <person name="Woloshuk C."/>
        </authorList>
    </citation>
    <scope>NUCLEOTIDE SEQUENCE</scope>
    <source>
        <strain evidence="1">4287</strain>
    </source>
</reference>
<proteinExistence type="predicted"/>
<dbReference type="Proteomes" id="UP000009097">
    <property type="component" value="Unassembled WGS sequence"/>
</dbReference>
<gene>
    <name evidence="1" type="ORF">FOXG_20649</name>
</gene>
<organism evidence="1 2">
    <name type="scientific">Fusarium oxysporum f. sp. lycopersici (strain 4287 / CBS 123668 / FGSC 9935 / NRRL 34936)</name>
    <name type="common">Fusarium vascular wilt of tomato</name>
    <dbReference type="NCBI Taxonomy" id="426428"/>
    <lineage>
        <taxon>Eukaryota</taxon>
        <taxon>Fungi</taxon>
        <taxon>Dikarya</taxon>
        <taxon>Ascomycota</taxon>
        <taxon>Pezizomycotina</taxon>
        <taxon>Sordariomycetes</taxon>
        <taxon>Hypocreomycetidae</taxon>
        <taxon>Hypocreales</taxon>
        <taxon>Nectriaceae</taxon>
        <taxon>Fusarium</taxon>
        <taxon>Fusarium oxysporum species complex</taxon>
    </lineage>
</organism>
<reference evidence="1" key="2">
    <citation type="journal article" date="2010" name="Nature">
        <title>Comparative genomics reveals mobile pathogenicity chromosomes in Fusarium.</title>
        <authorList>
            <person name="Ma L.J."/>
            <person name="van der Does H.C."/>
            <person name="Borkovich K.A."/>
            <person name="Coleman J.J."/>
            <person name="Daboussi M.J."/>
            <person name="Di Pietro A."/>
            <person name="Dufresne M."/>
            <person name="Freitag M."/>
            <person name="Grabherr M."/>
            <person name="Henrissat B."/>
            <person name="Houterman P.M."/>
            <person name="Kang S."/>
            <person name="Shim W.B."/>
            <person name="Woloshuk C."/>
            <person name="Xie X."/>
            <person name="Xu J.R."/>
            <person name="Antoniw J."/>
            <person name="Baker S.E."/>
            <person name="Bluhm B.H."/>
            <person name="Breakspear A."/>
            <person name="Brown D.W."/>
            <person name="Butchko R.A."/>
            <person name="Chapman S."/>
            <person name="Coulson R."/>
            <person name="Coutinho P.M."/>
            <person name="Danchin E.G."/>
            <person name="Diener A."/>
            <person name="Gale L.R."/>
            <person name="Gardiner D.M."/>
            <person name="Goff S."/>
            <person name="Hammond-Kosack K.E."/>
            <person name="Hilburn K."/>
            <person name="Hua-Van A."/>
            <person name="Jonkers W."/>
            <person name="Kazan K."/>
            <person name="Kodira C.D."/>
            <person name="Koehrsen M."/>
            <person name="Kumar L."/>
            <person name="Lee Y.H."/>
            <person name="Li L."/>
            <person name="Manners J.M."/>
            <person name="Miranda-Saavedra D."/>
            <person name="Mukherjee M."/>
            <person name="Park G."/>
            <person name="Park J."/>
            <person name="Park S.Y."/>
            <person name="Proctor R.H."/>
            <person name="Regev A."/>
            <person name="Ruiz-Roldan M.C."/>
            <person name="Sain D."/>
            <person name="Sakthikumar S."/>
            <person name="Sykes S."/>
            <person name="Schwartz D.C."/>
            <person name="Turgeon B.G."/>
            <person name="Wapinski I."/>
            <person name="Yoder O."/>
            <person name="Young S."/>
            <person name="Zeng Q."/>
            <person name="Zhou S."/>
            <person name="Galagan J."/>
            <person name="Cuomo C.A."/>
            <person name="Kistler H.C."/>
            <person name="Rep M."/>
        </authorList>
    </citation>
    <scope>NUCLEOTIDE SEQUENCE [LARGE SCALE GENOMIC DNA]</scope>
    <source>
        <strain evidence="1">4287</strain>
    </source>
</reference>
<evidence type="ECO:0000313" key="2">
    <source>
        <dbReference type="Proteomes" id="UP000009097"/>
    </source>
</evidence>
<dbReference type="VEuPathDB" id="FungiDB:FOXG_20649"/>
<protein>
    <submittedName>
        <fullName evidence="1">Uncharacterized protein</fullName>
    </submittedName>
</protein>
<dbReference type="AlphaFoldDB" id="A0A0J9VMM4"/>
<name>A0A0J9VMM4_FUSO4</name>
<dbReference type="EMBL" id="DS231711">
    <property type="protein sequence ID" value="KNB12404.1"/>
    <property type="molecule type" value="Genomic_DNA"/>
</dbReference>
<dbReference type="GeneID" id="28961355"/>
<accession>A0A0J9VMM4</accession>
<evidence type="ECO:0000313" key="1">
    <source>
        <dbReference type="EMBL" id="KNB12404.1"/>
    </source>
</evidence>
<dbReference type="KEGG" id="fox:FOXG_20649"/>
<sequence length="58" mass="6716">MFYSGANRKEGRDKVQGLALNPSFSANEDLWEGYSLKQIYIESETKRDPDDDNGYKHM</sequence>